<dbReference type="InterPro" id="IPR054722">
    <property type="entry name" value="PolX-like_BBD"/>
</dbReference>
<reference evidence="3" key="1">
    <citation type="journal article" date="2019" name="Sci. Rep.">
        <title>Draft genome of Tanacetum cinerariifolium, the natural source of mosquito coil.</title>
        <authorList>
            <person name="Yamashiro T."/>
            <person name="Shiraishi A."/>
            <person name="Satake H."/>
            <person name="Nakayama K."/>
        </authorList>
    </citation>
    <scope>NUCLEOTIDE SEQUENCE</scope>
</reference>
<gene>
    <name evidence="3" type="ORF">Tci_671785</name>
</gene>
<feature type="domain" description="Retrovirus-related Pol polyprotein from transposon TNT 1-94-like beta-barrel" evidence="2">
    <location>
        <begin position="49"/>
        <end position="118"/>
    </location>
</feature>
<evidence type="ECO:0000313" key="3">
    <source>
        <dbReference type="EMBL" id="GFA99813.1"/>
    </source>
</evidence>
<evidence type="ECO:0000259" key="2">
    <source>
        <dbReference type="Pfam" id="PF22936"/>
    </source>
</evidence>
<feature type="non-terminal residue" evidence="3">
    <location>
        <position position="329"/>
    </location>
</feature>
<evidence type="ECO:0000256" key="1">
    <source>
        <dbReference type="SAM" id="MobiDB-lite"/>
    </source>
</evidence>
<dbReference type="Pfam" id="PF22936">
    <property type="entry name" value="Pol_BBD"/>
    <property type="match status" value="1"/>
</dbReference>
<feature type="compositionally biased region" description="Polar residues" evidence="1">
    <location>
        <begin position="207"/>
        <end position="240"/>
    </location>
</feature>
<accession>A0A699KQ02</accession>
<organism evidence="3">
    <name type="scientific">Tanacetum cinerariifolium</name>
    <name type="common">Dalmatian daisy</name>
    <name type="synonym">Chrysanthemum cinerariifolium</name>
    <dbReference type="NCBI Taxonomy" id="118510"/>
    <lineage>
        <taxon>Eukaryota</taxon>
        <taxon>Viridiplantae</taxon>
        <taxon>Streptophyta</taxon>
        <taxon>Embryophyta</taxon>
        <taxon>Tracheophyta</taxon>
        <taxon>Spermatophyta</taxon>
        <taxon>Magnoliopsida</taxon>
        <taxon>eudicotyledons</taxon>
        <taxon>Gunneridae</taxon>
        <taxon>Pentapetalae</taxon>
        <taxon>asterids</taxon>
        <taxon>campanulids</taxon>
        <taxon>Asterales</taxon>
        <taxon>Asteraceae</taxon>
        <taxon>Asteroideae</taxon>
        <taxon>Anthemideae</taxon>
        <taxon>Anthemidinae</taxon>
        <taxon>Tanacetum</taxon>
    </lineage>
</organism>
<proteinExistence type="predicted"/>
<dbReference type="AlphaFoldDB" id="A0A699KQ02"/>
<comment type="caution">
    <text evidence="3">The sequence shown here is derived from an EMBL/GenBank/DDBJ whole genome shotgun (WGS) entry which is preliminary data.</text>
</comment>
<protein>
    <submittedName>
        <fullName evidence="3">Integrase, catalytic region, zinc finger, CCHC-type, peptidase aspartic, catalytic</fullName>
    </submittedName>
</protein>
<sequence length="329" mass="36391">MNMGQDKQMQMVRGNANLHGNGNLVAARAEGNAARHNDGSAEVIQICLWCVDSGCSKHMTGNLKLLINFIWKFMGTVRFENDHIAAIMGLGDLQRGNILITRVYFIEGLGHNLFSVGTKKIMEIMNVSFDELSTIAFEQRSSKPELQSMTPGQISSRLILTYASSTITSQQPSKVELDLFFEAMYDDYISGQPSATTRTVPAAQEPQVRQTSTAPTSKVDSAPTPTNSSSLATNFPNTSQDVDERNLQQQHAQQQGIQAYLQSKTVADNVSNAMFDANTLVNPFANPSTSADESSTSQNVDPSNMHTFYQPYLHEFQWTMDHPLELVIR</sequence>
<feature type="region of interest" description="Disordered" evidence="1">
    <location>
        <begin position="192"/>
        <end position="243"/>
    </location>
</feature>
<dbReference type="EMBL" id="BKCJ010530303">
    <property type="protein sequence ID" value="GFA99813.1"/>
    <property type="molecule type" value="Genomic_DNA"/>
</dbReference>
<name>A0A699KQ02_TANCI</name>